<dbReference type="OrthoDB" id="1290622at2759"/>
<reference evidence="3" key="1">
    <citation type="submission" date="2025-08" db="UniProtKB">
        <authorList>
            <consortium name="RefSeq"/>
        </authorList>
    </citation>
    <scope>IDENTIFICATION</scope>
</reference>
<feature type="region of interest" description="Disordered" evidence="1">
    <location>
        <begin position="93"/>
        <end position="136"/>
    </location>
</feature>
<dbReference type="PaxDb" id="4097-A0A1S4AJ72"/>
<dbReference type="PROSITE" id="PS51792">
    <property type="entry name" value="YIPPEE"/>
    <property type="match status" value="1"/>
</dbReference>
<dbReference type="AlphaFoldDB" id="A0A1S4AJ72"/>
<evidence type="ECO:0000256" key="1">
    <source>
        <dbReference type="SAM" id="MobiDB-lite"/>
    </source>
</evidence>
<name>A0A1S4AJ72_TOBAC</name>
<dbReference type="InterPro" id="IPR039058">
    <property type="entry name" value="Yippee_fam"/>
</dbReference>
<evidence type="ECO:0000259" key="2">
    <source>
        <dbReference type="PROSITE" id="PS51792"/>
    </source>
</evidence>
<dbReference type="RefSeq" id="XP_016476747.1">
    <property type="nucleotide sequence ID" value="XM_016621261.1"/>
</dbReference>
<accession>A0A1S4AJ72</accession>
<proteinExistence type="predicted"/>
<dbReference type="InterPro" id="IPR034751">
    <property type="entry name" value="Yippee"/>
</dbReference>
<dbReference type="KEGG" id="nta:107798290"/>
<protein>
    <submittedName>
        <fullName evidence="3">Protein yippee-like At3g08990</fullName>
    </submittedName>
</protein>
<organism evidence="3">
    <name type="scientific">Nicotiana tabacum</name>
    <name type="common">Common tobacco</name>
    <dbReference type="NCBI Taxonomy" id="4097"/>
    <lineage>
        <taxon>Eukaryota</taxon>
        <taxon>Viridiplantae</taxon>
        <taxon>Streptophyta</taxon>
        <taxon>Embryophyta</taxon>
        <taxon>Tracheophyta</taxon>
        <taxon>Spermatophyta</taxon>
        <taxon>Magnoliopsida</taxon>
        <taxon>eudicotyledons</taxon>
        <taxon>Gunneridae</taxon>
        <taxon>Pentapetalae</taxon>
        <taxon>asterids</taxon>
        <taxon>lamiids</taxon>
        <taxon>Solanales</taxon>
        <taxon>Solanaceae</taxon>
        <taxon>Nicotianoideae</taxon>
        <taxon>Nicotianeae</taxon>
        <taxon>Nicotiana</taxon>
    </lineage>
</organism>
<dbReference type="OMA" id="NEQNADH"/>
<gene>
    <name evidence="3" type="primary">LOC107798290</name>
</gene>
<feature type="domain" description="Yippee" evidence="2">
    <location>
        <begin position="1"/>
        <end position="86"/>
    </location>
</feature>
<dbReference type="PANTHER" id="PTHR13848">
    <property type="entry name" value="PROTEIN YIPPEE-LIKE CG15309-RELATED"/>
    <property type="match status" value="1"/>
</dbReference>
<sequence length="142" mass="15957">MWMTTVGKDDVPVSYSSGGIYHKVFNVQVLDDEKYLRLDNGYTLADAYCVGCGMLLGWKFIRVAQPSIYCKEGRFLMKLDKLIYWNNDVPMNNENQLDDEQGEGANEQVPNDQDGGANEQAPNQDVDQLADGMDNIDLNPVI</sequence>
<evidence type="ECO:0000313" key="3">
    <source>
        <dbReference type="RefSeq" id="XP_016476747.1"/>
    </source>
</evidence>